<dbReference type="Proteomes" id="UP001583177">
    <property type="component" value="Unassembled WGS sequence"/>
</dbReference>
<reference evidence="2 3" key="1">
    <citation type="journal article" date="2024" name="IMA Fungus">
        <title>IMA Genome - F19 : A genome assembly and annotation guide to empower mycologists, including annotated draft genome sequences of Ceratocystis pirilliformis, Diaporthe australafricana, Fusarium ophioides, Paecilomyces lecythidis, and Sporothrix stenoceras.</title>
        <authorList>
            <person name="Aylward J."/>
            <person name="Wilson A.M."/>
            <person name="Visagie C.M."/>
            <person name="Spraker J."/>
            <person name="Barnes I."/>
            <person name="Buitendag C."/>
            <person name="Ceriani C."/>
            <person name="Del Mar Angel L."/>
            <person name="du Plessis D."/>
            <person name="Fuchs T."/>
            <person name="Gasser K."/>
            <person name="Kramer D."/>
            <person name="Li W."/>
            <person name="Munsamy K."/>
            <person name="Piso A."/>
            <person name="Price J.L."/>
            <person name="Sonnekus B."/>
            <person name="Thomas C."/>
            <person name="van der Nest A."/>
            <person name="van Dijk A."/>
            <person name="van Heerden A."/>
            <person name="van Vuuren N."/>
            <person name="Yilmaz N."/>
            <person name="Duong T.A."/>
            <person name="van der Merwe N.A."/>
            <person name="Wingfield M.J."/>
            <person name="Wingfield B.D."/>
        </authorList>
    </citation>
    <scope>NUCLEOTIDE SEQUENCE [LARGE SCALE GENOMIC DNA]</scope>
    <source>
        <strain evidence="2 3">CMW 18300</strain>
    </source>
</reference>
<dbReference type="SUPFAM" id="SSF50978">
    <property type="entry name" value="WD40 repeat-like"/>
    <property type="match status" value="2"/>
</dbReference>
<feature type="compositionally biased region" description="Acidic residues" evidence="1">
    <location>
        <begin position="782"/>
        <end position="797"/>
    </location>
</feature>
<comment type="caution">
    <text evidence="2">The sequence shown here is derived from an EMBL/GenBank/DDBJ whole genome shotgun (WGS) entry which is preliminary data.</text>
</comment>
<dbReference type="InterPro" id="IPR015943">
    <property type="entry name" value="WD40/YVTN_repeat-like_dom_sf"/>
</dbReference>
<feature type="region of interest" description="Disordered" evidence="1">
    <location>
        <begin position="571"/>
        <end position="612"/>
    </location>
</feature>
<sequence>MDIHRCRFVPFPASPINALAFSHPLPTASAKRQVRLAIGRKNGDIEIWDPLNGKWFHETTIHGGRDRIIDSLVWVTGEDEVLQDGSVILGRSRLFSIGHSSTITEWDLEKGKAKKHASGQHGDIWCLGAQPAPRKEIHNGVVAASQPQRLVAGTIDGSIALYSIDDDDLQFQRTLVKTPKKDIKMVSIAFQSRQVAVVGCSDSSIRVYDLRRGELLRKMTLGKDLISDFKDIIVWSVKCLKNGDIVSGDSTGQICIWDGKTYTQAQRIQGHKSDVLSLATGVDGQTIVSGGMDRRTALYRPMKSDPSRWQRVFYRKYHDHDVKTMASFEGLGMSVVVTGGPDATPVVTPLRQAGVENHRTLSHLPQSVPLRSAPQARLMVGWWGQEVHLWKLRRSMKDLLDSDDVKQDMKDSRKLLGRIFIKGESNITSCSISRDGSILVVSTVTAVKMFHLTTTDDLNEELKIRQIELPTSIESSGATVVQISPNGQWLGWIQGGSQVRMAKIISEESGVSIHPRPAKLTRLRRDIPKHVRLGGLGNYDRRITHIAFSPDSNVVAVADLAGYVDTWKMADGGVQNGAEPSEDDGASSSDSSDSSDDDDVPESGPAWIRNPKASLLPKLPQAPVVLSFSEDALGPRLRDEGEEGPDDYVLLTITAASQIHTFNPLEGSLTKWSRKNPTYKLPEEFRASRDLIKGVVWHGSRLWMYGTSSLFMLDVSCDFAEQEAPSAKKSRKRKRGTDSGAGSKTEIGALAPRHVRLSLAGDGKTGQWVEMADSEPQANGAGDEDENDDADQETDGGELEKLRKREQQGRSEGEGDVPGAEEEPKKWWHTYKYRPILGVMPLESDGKETPKMEVALVELPK</sequence>
<accession>A0ABR3WLJ4</accession>
<dbReference type="EMBL" id="JAWRVE010000069">
    <property type="protein sequence ID" value="KAL1864330.1"/>
    <property type="molecule type" value="Genomic_DNA"/>
</dbReference>
<evidence type="ECO:0000313" key="3">
    <source>
        <dbReference type="Proteomes" id="UP001583177"/>
    </source>
</evidence>
<feature type="region of interest" description="Disordered" evidence="1">
    <location>
        <begin position="775"/>
        <end position="827"/>
    </location>
</feature>
<dbReference type="Gene3D" id="2.130.10.10">
    <property type="entry name" value="YVTN repeat-like/Quinoprotein amine dehydrogenase"/>
    <property type="match status" value="3"/>
</dbReference>
<feature type="region of interest" description="Disordered" evidence="1">
    <location>
        <begin position="723"/>
        <end position="755"/>
    </location>
</feature>
<dbReference type="PANTHER" id="PTHR44163">
    <property type="entry name" value="U3 SMALL NUCLEOLAR RNA-ASSOCIATED PROTEIN 4 HOMOLOG"/>
    <property type="match status" value="1"/>
</dbReference>
<evidence type="ECO:0000313" key="2">
    <source>
        <dbReference type="EMBL" id="KAL1864330.1"/>
    </source>
</evidence>
<organism evidence="2 3">
    <name type="scientific">Diaporthe australafricana</name>
    <dbReference type="NCBI Taxonomy" id="127596"/>
    <lineage>
        <taxon>Eukaryota</taxon>
        <taxon>Fungi</taxon>
        <taxon>Dikarya</taxon>
        <taxon>Ascomycota</taxon>
        <taxon>Pezizomycotina</taxon>
        <taxon>Sordariomycetes</taxon>
        <taxon>Sordariomycetidae</taxon>
        <taxon>Diaporthales</taxon>
        <taxon>Diaporthaceae</taxon>
        <taxon>Diaporthe</taxon>
    </lineage>
</organism>
<dbReference type="InterPro" id="IPR036322">
    <property type="entry name" value="WD40_repeat_dom_sf"/>
</dbReference>
<dbReference type="InterPro" id="IPR001680">
    <property type="entry name" value="WD40_rpt"/>
</dbReference>
<protein>
    <submittedName>
        <fullName evidence="2">U3 small nucleolar RNA-associated protein</fullName>
    </submittedName>
</protein>
<evidence type="ECO:0000256" key="1">
    <source>
        <dbReference type="SAM" id="MobiDB-lite"/>
    </source>
</evidence>
<feature type="compositionally biased region" description="Basic and acidic residues" evidence="1">
    <location>
        <begin position="798"/>
        <end position="813"/>
    </location>
</feature>
<dbReference type="InterPro" id="IPR046351">
    <property type="entry name" value="UTP4"/>
</dbReference>
<keyword evidence="3" id="KW-1185">Reference proteome</keyword>
<proteinExistence type="predicted"/>
<name>A0ABR3WLJ4_9PEZI</name>
<dbReference type="Pfam" id="PF00400">
    <property type="entry name" value="WD40"/>
    <property type="match status" value="1"/>
</dbReference>
<gene>
    <name evidence="2" type="primary">UTP4</name>
    <name evidence="2" type="ORF">Daus18300_007754</name>
</gene>
<dbReference type="PANTHER" id="PTHR44163:SF1">
    <property type="entry name" value="U3 SMALL NUCLEOLAR RNA-ASSOCIATED PROTEIN 4 HOMOLOG"/>
    <property type="match status" value="1"/>
</dbReference>
<dbReference type="SMART" id="SM00320">
    <property type="entry name" value="WD40"/>
    <property type="match status" value="7"/>
</dbReference>